<dbReference type="InterPro" id="IPR018488">
    <property type="entry name" value="cNMP-bd_CS"/>
</dbReference>
<protein>
    <submittedName>
        <fullName evidence="9">Alpha/beta hydrolase</fullName>
    </submittedName>
    <submittedName>
        <fullName evidence="8">Cyclic nucleotide-binding domain-containing protein</fullName>
    </submittedName>
</protein>
<comment type="caution">
    <text evidence="5">Lacks conserved residue(s) required for the propagation of feature annotation.</text>
</comment>
<dbReference type="PANTHER" id="PTHR14226:SF76">
    <property type="entry name" value="NTE FAMILY PROTEIN RSSA"/>
    <property type="match status" value="1"/>
</dbReference>
<reference evidence="8 11" key="2">
    <citation type="submission" date="2019-02" db="EMBL/GenBank/DDBJ databases">
        <title>Complete genome sequence of Desulfobacter hydrogenophilus AcRS1.</title>
        <authorList>
            <person name="Marietou A."/>
            <person name="Lund M.B."/>
            <person name="Marshall I.P.G."/>
            <person name="Schreiber L."/>
            <person name="Jorgensen B."/>
        </authorList>
    </citation>
    <scope>NUCLEOTIDE SEQUENCE [LARGE SCALE GENOMIC DNA]</scope>
    <source>
        <strain evidence="8 11">AcRS1</strain>
    </source>
</reference>
<dbReference type="InterPro" id="IPR002641">
    <property type="entry name" value="PNPLA_dom"/>
</dbReference>
<dbReference type="InterPro" id="IPR018490">
    <property type="entry name" value="cNMP-bd_dom_sf"/>
</dbReference>
<feature type="short sequence motif" description="DGA/G" evidence="5">
    <location>
        <begin position="541"/>
        <end position="543"/>
    </location>
</feature>
<keyword evidence="11" id="KW-1185">Reference proteome</keyword>
<evidence type="ECO:0000256" key="3">
    <source>
        <dbReference type="ARBA" id="ARBA00022963"/>
    </source>
</evidence>
<dbReference type="PROSITE" id="PS51635">
    <property type="entry name" value="PNPLA"/>
    <property type="match status" value="1"/>
</dbReference>
<dbReference type="RefSeq" id="WP_111956794.1">
    <property type="nucleotide sequence ID" value="NZ_CP036313.1"/>
</dbReference>
<dbReference type="OrthoDB" id="5290098at2"/>
<dbReference type="InterPro" id="IPR016035">
    <property type="entry name" value="Acyl_Trfase/lysoPLipase"/>
</dbReference>
<dbReference type="Pfam" id="PF00027">
    <property type="entry name" value="cNMP_binding"/>
    <property type="match status" value="1"/>
</dbReference>
<name>A0A328FFT8_9BACT</name>
<evidence type="ECO:0000313" key="10">
    <source>
        <dbReference type="Proteomes" id="UP000248798"/>
    </source>
</evidence>
<evidence type="ECO:0000313" key="9">
    <source>
        <dbReference type="EMBL" id="RAM01893.1"/>
    </source>
</evidence>
<dbReference type="Proteomes" id="UP000248798">
    <property type="component" value="Unassembled WGS sequence"/>
</dbReference>
<evidence type="ECO:0000313" key="8">
    <source>
        <dbReference type="EMBL" id="QBH13705.1"/>
    </source>
</evidence>
<dbReference type="Gene3D" id="2.60.120.10">
    <property type="entry name" value="Jelly Rolls"/>
    <property type="match status" value="1"/>
</dbReference>
<dbReference type="Gene3D" id="3.40.1090.10">
    <property type="entry name" value="Cytosolic phospholipase A2 catalytic domain"/>
    <property type="match status" value="1"/>
</dbReference>
<organism evidence="9 10">
    <name type="scientific">Desulfobacter hydrogenophilus</name>
    <dbReference type="NCBI Taxonomy" id="2291"/>
    <lineage>
        <taxon>Bacteria</taxon>
        <taxon>Pseudomonadati</taxon>
        <taxon>Thermodesulfobacteriota</taxon>
        <taxon>Desulfobacteria</taxon>
        <taxon>Desulfobacterales</taxon>
        <taxon>Desulfobacteraceae</taxon>
        <taxon>Desulfobacter</taxon>
    </lineage>
</organism>
<evidence type="ECO:0000256" key="2">
    <source>
        <dbReference type="ARBA" id="ARBA00022801"/>
    </source>
</evidence>
<dbReference type="PROSITE" id="PS00888">
    <property type="entry name" value="CNMP_BINDING_1"/>
    <property type="match status" value="1"/>
</dbReference>
<dbReference type="GO" id="GO:0016042">
    <property type="term" value="P:lipid catabolic process"/>
    <property type="evidence" value="ECO:0007669"/>
    <property type="project" value="UniProtKB-UniRule"/>
</dbReference>
<dbReference type="Pfam" id="PF01734">
    <property type="entry name" value="Patatin"/>
    <property type="match status" value="1"/>
</dbReference>
<dbReference type="EMBL" id="QLNI01000021">
    <property type="protein sequence ID" value="RAM01893.1"/>
    <property type="molecule type" value="Genomic_DNA"/>
</dbReference>
<feature type="active site" description="Nucleophile" evidence="5">
    <location>
        <position position="423"/>
    </location>
</feature>
<feature type="domain" description="PNPLA" evidence="7">
    <location>
        <begin position="390"/>
        <end position="554"/>
    </location>
</feature>
<dbReference type="Proteomes" id="UP000293902">
    <property type="component" value="Chromosome"/>
</dbReference>
<dbReference type="AlphaFoldDB" id="A0A328FFT8"/>
<dbReference type="SMART" id="SM00100">
    <property type="entry name" value="cNMP"/>
    <property type="match status" value="1"/>
</dbReference>
<evidence type="ECO:0000256" key="4">
    <source>
        <dbReference type="ARBA" id="ARBA00023098"/>
    </source>
</evidence>
<feature type="domain" description="Cyclic nucleotide-binding" evidence="6">
    <location>
        <begin position="17"/>
        <end position="119"/>
    </location>
</feature>
<dbReference type="InterPro" id="IPR000595">
    <property type="entry name" value="cNMP-bd_dom"/>
</dbReference>
<keyword evidence="4 5" id="KW-0443">Lipid metabolism</keyword>
<dbReference type="InterPro" id="IPR050301">
    <property type="entry name" value="NTE"/>
</dbReference>
<evidence type="ECO:0000256" key="1">
    <source>
        <dbReference type="ARBA" id="ARBA00006636"/>
    </source>
</evidence>
<dbReference type="PANTHER" id="PTHR14226">
    <property type="entry name" value="NEUROPATHY TARGET ESTERASE/SWISS CHEESE D.MELANOGASTER"/>
    <property type="match status" value="1"/>
</dbReference>
<gene>
    <name evidence="9" type="ORF">DO021_11530</name>
    <name evidence="8" type="ORF">EYB58_12705</name>
</gene>
<sequence length="661" mass="73801">MMTKLQDLHDFLSRVPLFSSVSADHIREIAGLFTKEFYHKGDVICRQGEPGNSMYVIHSGTVSVFKKTDGQIFFVSELKRGNFFGEMSLLSGAHRNSTAEASLDVTVFCLTRENFDVLIKTNRSIGLYLSRFYAKRMSIEAKGGSPQAMVPTFYAVSATGPELGVSHFLYSVSFHISDESHKRVVVIEPHLEADRIMERYDLARTECPDQGLLRLLPPDSYKFEDIDWYQHLSGFHVLQLRTGFSDRLSDIMPILMASLKESYDVVFFNLTHRLNDMERLFIRLCDRTLLLIHNTEGKLGHVRSRLSELEVIYGTSAFLGRIRVGVSHLYGEKGVARQELKQRLGLSETPGIWVDRSELAINDRIDTEKCFPVRGPRAVAREIAGIRLGLALGAGGARGWAHIGVLKVLEEAGIHIDMISGTSMGALVGGIYAATASVEKLKQSTIDQFLTRTDTRKKIFDYTLPRQGLLKGKKAAQLVREAINNADFMDLMIPTYLVGVDILNEEEVIFETGDVTDAVRSSIAIPAVFSPFKHQGRWMVDGGLLNPVPVDVLLRKGADMVIAVCIESKPSETKIPKKSPSIKQIISQTISIVHGRATSDFVKNADLVLYPDVGAYAWDDFHQGIALMRCGIKECSERLPDIKKMITEKQGRDTELGIKRT</sequence>
<reference evidence="9 10" key="1">
    <citation type="submission" date="2018-06" db="EMBL/GenBank/DDBJ databases">
        <title>Complete Genome Sequence of Desulfobacter hydrogenophilus (DSM3380).</title>
        <authorList>
            <person name="Marietou A."/>
            <person name="Schreiber L."/>
            <person name="Marshall I."/>
            <person name="Jorgensen B."/>
        </authorList>
    </citation>
    <scope>NUCLEOTIDE SEQUENCE [LARGE SCALE GENOMIC DNA]</scope>
    <source>
        <strain evidence="9 10">DSM 3380</strain>
    </source>
</reference>
<dbReference type="GO" id="GO:0004622">
    <property type="term" value="F:phosphatidylcholine lysophospholipase activity"/>
    <property type="evidence" value="ECO:0007669"/>
    <property type="project" value="UniProtKB-ARBA"/>
</dbReference>
<evidence type="ECO:0000259" key="7">
    <source>
        <dbReference type="PROSITE" id="PS51635"/>
    </source>
</evidence>
<dbReference type="EMBL" id="CP036313">
    <property type="protein sequence ID" value="QBH13705.1"/>
    <property type="molecule type" value="Genomic_DNA"/>
</dbReference>
<accession>A0A328FFT8</accession>
<feature type="short sequence motif" description="GXSXG" evidence="5">
    <location>
        <begin position="421"/>
        <end position="425"/>
    </location>
</feature>
<dbReference type="CDD" id="cd00038">
    <property type="entry name" value="CAP_ED"/>
    <property type="match status" value="1"/>
</dbReference>
<keyword evidence="3 5" id="KW-0442">Lipid degradation</keyword>
<dbReference type="SUPFAM" id="SSF51206">
    <property type="entry name" value="cAMP-binding domain-like"/>
    <property type="match status" value="1"/>
</dbReference>
<dbReference type="InterPro" id="IPR014710">
    <property type="entry name" value="RmlC-like_jellyroll"/>
</dbReference>
<evidence type="ECO:0000256" key="5">
    <source>
        <dbReference type="PROSITE-ProRule" id="PRU01161"/>
    </source>
</evidence>
<evidence type="ECO:0000313" key="11">
    <source>
        <dbReference type="Proteomes" id="UP000293902"/>
    </source>
</evidence>
<dbReference type="SUPFAM" id="SSF52151">
    <property type="entry name" value="FabD/lysophospholipase-like"/>
    <property type="match status" value="1"/>
</dbReference>
<proteinExistence type="inferred from homology"/>
<dbReference type="PROSITE" id="PS50042">
    <property type="entry name" value="CNMP_BINDING_3"/>
    <property type="match status" value="1"/>
</dbReference>
<evidence type="ECO:0000259" key="6">
    <source>
        <dbReference type="PROSITE" id="PS50042"/>
    </source>
</evidence>
<feature type="active site" description="Proton acceptor" evidence="5">
    <location>
        <position position="541"/>
    </location>
</feature>
<comment type="similarity">
    <text evidence="1">Belongs to the NTE family.</text>
</comment>
<keyword evidence="2 5" id="KW-0378">Hydrolase</keyword>